<evidence type="ECO:0000313" key="3">
    <source>
        <dbReference type="EMBL" id="GLC31455.1"/>
    </source>
</evidence>
<keyword evidence="2" id="KW-0472">Membrane</keyword>
<sequence>MAKPSIFSKDYEKRMKRRKKIIAAIVVVVIGVGSLAVFKVDVKNNLKKIFTTTNKVNKQNSSDKKVEENKNQKTDTNAQNNNSQKEASANTKEQDEKGYDLTLSSGAQVKVIYDEKDNNKKFKYIFPADNSINYNISPSGKGIVILDTKTQSMTYVDIDGNKQDISYAQYTSSGGTTFTRENVVKEKPEYVWSQSPKFLDEENVAFITQVPWFDNRATKYVWKVNIKSKEFSHFQGVEGDDIKLNNLTDKGLEAVIADKTKYLKADGQVTE</sequence>
<protein>
    <submittedName>
        <fullName evidence="3">Uncharacterized protein</fullName>
    </submittedName>
</protein>
<keyword evidence="2" id="KW-0812">Transmembrane</keyword>
<comment type="caution">
    <text evidence="3">The sequence shown here is derived from an EMBL/GenBank/DDBJ whole genome shotgun (WGS) entry which is preliminary data.</text>
</comment>
<name>A0ABQ5N886_9CLOT</name>
<feature type="compositionally biased region" description="Basic and acidic residues" evidence="1">
    <location>
        <begin position="61"/>
        <end position="73"/>
    </location>
</feature>
<dbReference type="EMBL" id="BRXR01000001">
    <property type="protein sequence ID" value="GLC31455.1"/>
    <property type="molecule type" value="Genomic_DNA"/>
</dbReference>
<keyword evidence="2" id="KW-1133">Transmembrane helix</keyword>
<feature type="compositionally biased region" description="Polar residues" evidence="1">
    <location>
        <begin position="74"/>
        <end position="91"/>
    </location>
</feature>
<reference evidence="3 4" key="1">
    <citation type="journal article" date="2024" name="Int. J. Syst. Evol. Microbiol.">
        <title>Clostridium omnivorum sp. nov., isolated from anoxic soil under the treatment of reductive soil disinfestation.</title>
        <authorList>
            <person name="Ueki A."/>
            <person name="Tonouchi A."/>
            <person name="Kaku N."/>
            <person name="Honma S."/>
            <person name="Ueki K."/>
        </authorList>
    </citation>
    <scope>NUCLEOTIDE SEQUENCE [LARGE SCALE GENOMIC DNA]</scope>
    <source>
        <strain evidence="3 4">E14</strain>
    </source>
</reference>
<evidence type="ECO:0000256" key="2">
    <source>
        <dbReference type="SAM" id="Phobius"/>
    </source>
</evidence>
<proteinExistence type="predicted"/>
<gene>
    <name evidence="3" type="ORF">bsdE14_28650</name>
</gene>
<dbReference type="RefSeq" id="WP_264850754.1">
    <property type="nucleotide sequence ID" value="NZ_BRXR01000001.1"/>
</dbReference>
<keyword evidence="4" id="KW-1185">Reference proteome</keyword>
<feature type="transmembrane region" description="Helical" evidence="2">
    <location>
        <begin position="21"/>
        <end position="38"/>
    </location>
</feature>
<organism evidence="3 4">
    <name type="scientific">Clostridium omnivorum</name>
    <dbReference type="NCBI Taxonomy" id="1604902"/>
    <lineage>
        <taxon>Bacteria</taxon>
        <taxon>Bacillati</taxon>
        <taxon>Bacillota</taxon>
        <taxon>Clostridia</taxon>
        <taxon>Eubacteriales</taxon>
        <taxon>Clostridiaceae</taxon>
        <taxon>Clostridium</taxon>
    </lineage>
</organism>
<dbReference type="Proteomes" id="UP001208567">
    <property type="component" value="Unassembled WGS sequence"/>
</dbReference>
<evidence type="ECO:0000313" key="4">
    <source>
        <dbReference type="Proteomes" id="UP001208567"/>
    </source>
</evidence>
<feature type="region of interest" description="Disordered" evidence="1">
    <location>
        <begin position="57"/>
        <end position="99"/>
    </location>
</feature>
<evidence type="ECO:0000256" key="1">
    <source>
        <dbReference type="SAM" id="MobiDB-lite"/>
    </source>
</evidence>
<accession>A0ABQ5N886</accession>